<feature type="non-terminal residue" evidence="1">
    <location>
        <position position="90"/>
    </location>
</feature>
<reference evidence="2" key="1">
    <citation type="journal article" date="2016" name="Proc. Natl. Acad. Sci. U.S.A.">
        <title>Comparative genomics of biotechnologically important yeasts.</title>
        <authorList>
            <person name="Riley R."/>
            <person name="Haridas S."/>
            <person name="Wolfe K.H."/>
            <person name="Lopes M.R."/>
            <person name="Hittinger C.T."/>
            <person name="Goeker M."/>
            <person name="Salamov A.A."/>
            <person name="Wisecaver J.H."/>
            <person name="Long T.M."/>
            <person name="Calvey C.H."/>
            <person name="Aerts A.L."/>
            <person name="Barry K.W."/>
            <person name="Choi C."/>
            <person name="Clum A."/>
            <person name="Coughlan A.Y."/>
            <person name="Deshpande S."/>
            <person name="Douglass A.P."/>
            <person name="Hanson S.J."/>
            <person name="Klenk H.-P."/>
            <person name="LaButti K.M."/>
            <person name="Lapidus A."/>
            <person name="Lindquist E.A."/>
            <person name="Lipzen A.M."/>
            <person name="Meier-Kolthoff J.P."/>
            <person name="Ohm R.A."/>
            <person name="Otillar R.P."/>
            <person name="Pangilinan J.L."/>
            <person name="Peng Y."/>
            <person name="Rokas A."/>
            <person name="Rosa C.A."/>
            <person name="Scheuner C."/>
            <person name="Sibirny A.A."/>
            <person name="Slot J.C."/>
            <person name="Stielow J.B."/>
            <person name="Sun H."/>
            <person name="Kurtzman C.P."/>
            <person name="Blackwell M."/>
            <person name="Grigoriev I.V."/>
            <person name="Jeffries T.W."/>
        </authorList>
    </citation>
    <scope>NUCLEOTIDE SEQUENCE [LARGE SCALE GENOMIC DNA]</scope>
    <source>
        <strain evidence="2">NRRL Y-1626</strain>
    </source>
</reference>
<evidence type="ECO:0000313" key="1">
    <source>
        <dbReference type="EMBL" id="OBA24571.1"/>
    </source>
</evidence>
<dbReference type="AlphaFoldDB" id="A0A1B7T747"/>
<dbReference type="OrthoDB" id="4062597at2759"/>
<gene>
    <name evidence="1" type="ORF">HANVADRAFT_4608</name>
</gene>
<dbReference type="EMBL" id="LXPE01000567">
    <property type="protein sequence ID" value="OBA24571.1"/>
    <property type="molecule type" value="Genomic_DNA"/>
</dbReference>
<sequence length="90" mass="10498">MSLYSPNTHVFVAINAVDLFNLSSKHQLEILNKVNTGYYRNNVKFNVTAGYRIKNLSTFKSDSGFEDHLDKCYLYLFMEKGKTFYDNLIK</sequence>
<evidence type="ECO:0000313" key="2">
    <source>
        <dbReference type="Proteomes" id="UP000092321"/>
    </source>
</evidence>
<comment type="caution">
    <text evidence="1">The sequence shown here is derived from an EMBL/GenBank/DDBJ whole genome shotgun (WGS) entry which is preliminary data.</text>
</comment>
<keyword evidence="2" id="KW-1185">Reference proteome</keyword>
<accession>A0A1B7T747</accession>
<dbReference type="Proteomes" id="UP000092321">
    <property type="component" value="Unassembled WGS sequence"/>
</dbReference>
<name>A0A1B7T747_9ASCO</name>
<protein>
    <submittedName>
        <fullName evidence="1">Uncharacterized protein</fullName>
    </submittedName>
</protein>
<proteinExistence type="predicted"/>
<organism evidence="1 2">
    <name type="scientific">Hanseniaspora valbyensis NRRL Y-1626</name>
    <dbReference type="NCBI Taxonomy" id="766949"/>
    <lineage>
        <taxon>Eukaryota</taxon>
        <taxon>Fungi</taxon>
        <taxon>Dikarya</taxon>
        <taxon>Ascomycota</taxon>
        <taxon>Saccharomycotina</taxon>
        <taxon>Saccharomycetes</taxon>
        <taxon>Saccharomycodales</taxon>
        <taxon>Saccharomycodaceae</taxon>
        <taxon>Hanseniaspora</taxon>
    </lineage>
</organism>